<gene>
    <name evidence="2" type="ORF">LY89DRAFT_688347</name>
</gene>
<dbReference type="InParanoid" id="A0A194WVZ3"/>
<dbReference type="InterPro" id="IPR001509">
    <property type="entry name" value="Epimerase_deHydtase"/>
</dbReference>
<dbReference type="PANTHER" id="PTHR48079">
    <property type="entry name" value="PROTEIN YEEZ"/>
    <property type="match status" value="1"/>
</dbReference>
<dbReference type="Pfam" id="PF01370">
    <property type="entry name" value="Epimerase"/>
    <property type="match status" value="1"/>
</dbReference>
<accession>A0A194WVZ3</accession>
<evidence type="ECO:0000313" key="3">
    <source>
        <dbReference type="Proteomes" id="UP000070700"/>
    </source>
</evidence>
<protein>
    <submittedName>
        <fullName evidence="2">NAD(P)-binding protein</fullName>
    </submittedName>
</protein>
<sequence>MAPTKTAHKKVLVTGANGYIGNAVARAFSRAGWTTYGLVRKESSLPDLASDEIIPLFGSPSDTSFVSNLQEKGIVFDVIVSTTEQIMNYFPHYNEIVSLLRILAKQSKDKGIRPLVIFTSGCKDYGTSTFLSTSKDKAPHTEESPLNPPTLLMDRANGAITIFEHEDLFDAIVTRPTNVYGLSSSFYGLIFKFAEQAKKKGVWQIDEHPDTILHAMHVDDCGEAYVALAEAERSVVKGQCYNMSASEWETLRDVASAVAKEYGVEDGVRFVEGQEGRLPVEQDWNRMLLGWTQWIGSEKLRKDTGWYDKRQLFSEGIHAYRLAYEVSIQRGGGVLQKIENRKAAMEHN</sequence>
<dbReference type="InterPro" id="IPR036291">
    <property type="entry name" value="NAD(P)-bd_dom_sf"/>
</dbReference>
<dbReference type="EMBL" id="KQ947425">
    <property type="protein sequence ID" value="KUJ11844.1"/>
    <property type="molecule type" value="Genomic_DNA"/>
</dbReference>
<dbReference type="PANTHER" id="PTHR48079:SF3">
    <property type="entry name" value="NAD-DEPENDENT EPIMERASE_DEHYDRATASE DOMAIN-CONTAINING PROTEIN"/>
    <property type="match status" value="1"/>
</dbReference>
<dbReference type="KEGG" id="psco:LY89DRAFT_688347"/>
<dbReference type="GO" id="GO:0005737">
    <property type="term" value="C:cytoplasm"/>
    <property type="evidence" value="ECO:0007669"/>
    <property type="project" value="TreeGrafter"/>
</dbReference>
<dbReference type="SUPFAM" id="SSF51735">
    <property type="entry name" value="NAD(P)-binding Rossmann-fold domains"/>
    <property type="match status" value="1"/>
</dbReference>
<dbReference type="GO" id="GO:0004029">
    <property type="term" value="F:aldehyde dehydrogenase (NAD+) activity"/>
    <property type="evidence" value="ECO:0007669"/>
    <property type="project" value="TreeGrafter"/>
</dbReference>
<name>A0A194WVZ3_MOLSC</name>
<feature type="domain" description="NAD-dependent epimerase/dehydratase" evidence="1">
    <location>
        <begin position="11"/>
        <end position="243"/>
    </location>
</feature>
<dbReference type="OrthoDB" id="2735536at2759"/>
<dbReference type="Gene3D" id="3.40.50.720">
    <property type="entry name" value="NAD(P)-binding Rossmann-like Domain"/>
    <property type="match status" value="1"/>
</dbReference>
<evidence type="ECO:0000259" key="1">
    <source>
        <dbReference type="Pfam" id="PF01370"/>
    </source>
</evidence>
<dbReference type="InterPro" id="IPR051783">
    <property type="entry name" value="NAD(P)-dependent_oxidoreduct"/>
</dbReference>
<keyword evidence="3" id="KW-1185">Reference proteome</keyword>
<proteinExistence type="predicted"/>
<dbReference type="RefSeq" id="XP_018066199.1">
    <property type="nucleotide sequence ID" value="XM_018215690.1"/>
</dbReference>
<evidence type="ECO:0000313" key="2">
    <source>
        <dbReference type="EMBL" id="KUJ11844.1"/>
    </source>
</evidence>
<dbReference type="GeneID" id="28825416"/>
<reference evidence="2 3" key="1">
    <citation type="submission" date="2015-10" db="EMBL/GenBank/DDBJ databases">
        <title>Full genome of DAOMC 229536 Phialocephala scopiformis, a fungal endophyte of spruce producing the potent anti-insectan compound rugulosin.</title>
        <authorList>
            <consortium name="DOE Joint Genome Institute"/>
            <person name="Walker A.K."/>
            <person name="Frasz S.L."/>
            <person name="Seifert K.A."/>
            <person name="Miller J.D."/>
            <person name="Mondo S.J."/>
            <person name="Labutti K."/>
            <person name="Lipzen A."/>
            <person name="Dockter R."/>
            <person name="Kennedy M."/>
            <person name="Grigoriev I.V."/>
            <person name="Spatafora J.W."/>
        </authorList>
    </citation>
    <scope>NUCLEOTIDE SEQUENCE [LARGE SCALE GENOMIC DNA]</scope>
    <source>
        <strain evidence="2 3">CBS 120377</strain>
    </source>
</reference>
<dbReference type="Proteomes" id="UP000070700">
    <property type="component" value="Unassembled WGS sequence"/>
</dbReference>
<organism evidence="2 3">
    <name type="scientific">Mollisia scopiformis</name>
    <name type="common">Conifer needle endophyte fungus</name>
    <name type="synonym">Phialocephala scopiformis</name>
    <dbReference type="NCBI Taxonomy" id="149040"/>
    <lineage>
        <taxon>Eukaryota</taxon>
        <taxon>Fungi</taxon>
        <taxon>Dikarya</taxon>
        <taxon>Ascomycota</taxon>
        <taxon>Pezizomycotina</taxon>
        <taxon>Leotiomycetes</taxon>
        <taxon>Helotiales</taxon>
        <taxon>Mollisiaceae</taxon>
        <taxon>Mollisia</taxon>
    </lineage>
</organism>
<dbReference type="AlphaFoldDB" id="A0A194WVZ3"/>